<accession>A0A543K3C5</accession>
<evidence type="ECO:0000313" key="1">
    <source>
        <dbReference type="EMBL" id="TQM89582.1"/>
    </source>
</evidence>
<name>A0A543K3C5_9RHOB</name>
<protein>
    <submittedName>
        <fullName evidence="1">Uncharacterized protein</fullName>
    </submittedName>
</protein>
<reference evidence="1 2" key="1">
    <citation type="submission" date="2019-06" db="EMBL/GenBank/DDBJ databases">
        <title>Genomic Encyclopedia of Archaeal and Bacterial Type Strains, Phase II (KMG-II): from individual species to whole genera.</title>
        <authorList>
            <person name="Goeker M."/>
        </authorList>
    </citation>
    <scope>NUCLEOTIDE SEQUENCE [LARGE SCALE GENOMIC DNA]</scope>
    <source>
        <strain evidence="1 2">DSM 18423</strain>
    </source>
</reference>
<gene>
    <name evidence="1" type="ORF">BD293_4604</name>
</gene>
<keyword evidence="2" id="KW-1185">Reference proteome</keyword>
<proteinExistence type="predicted"/>
<organism evidence="1 2">
    <name type="scientific">Roseinatronobacter monicus</name>
    <dbReference type="NCBI Taxonomy" id="393481"/>
    <lineage>
        <taxon>Bacteria</taxon>
        <taxon>Pseudomonadati</taxon>
        <taxon>Pseudomonadota</taxon>
        <taxon>Alphaproteobacteria</taxon>
        <taxon>Rhodobacterales</taxon>
        <taxon>Paracoccaceae</taxon>
        <taxon>Roseinatronobacter</taxon>
    </lineage>
</organism>
<dbReference type="EMBL" id="VFPT01000006">
    <property type="protein sequence ID" value="TQM89582.1"/>
    <property type="molecule type" value="Genomic_DNA"/>
</dbReference>
<dbReference type="AlphaFoldDB" id="A0A543K3C5"/>
<evidence type="ECO:0000313" key="2">
    <source>
        <dbReference type="Proteomes" id="UP000320582"/>
    </source>
</evidence>
<comment type="caution">
    <text evidence="1">The sequence shown here is derived from an EMBL/GenBank/DDBJ whole genome shotgun (WGS) entry which is preliminary data.</text>
</comment>
<sequence length="55" mass="6398">MCVHGFFGLCRHRTSDALFLTAGKPYGNWVSQLMRQRRIDQRIFEPDLTTRNISG</sequence>
<dbReference type="Proteomes" id="UP000320582">
    <property type="component" value="Unassembled WGS sequence"/>
</dbReference>